<evidence type="ECO:0000256" key="8">
    <source>
        <dbReference type="ARBA" id="ARBA00023136"/>
    </source>
</evidence>
<dbReference type="InterPro" id="IPR006312">
    <property type="entry name" value="TatA/E"/>
</dbReference>
<dbReference type="GO" id="GO:0008320">
    <property type="term" value="F:protein transmembrane transporter activity"/>
    <property type="evidence" value="ECO:0007669"/>
    <property type="project" value="UniProtKB-UniRule"/>
</dbReference>
<keyword evidence="7 9" id="KW-0811">Translocation</keyword>
<dbReference type="HAMAP" id="MF_00236">
    <property type="entry name" value="TatA_E"/>
    <property type="match status" value="1"/>
</dbReference>
<keyword evidence="3 9" id="KW-1003">Cell membrane</keyword>
<feature type="region of interest" description="Disordered" evidence="10">
    <location>
        <begin position="51"/>
        <end position="92"/>
    </location>
</feature>
<protein>
    <recommendedName>
        <fullName evidence="9">Sec-independent protein translocase protein TatA</fullName>
    </recommendedName>
</protein>
<keyword evidence="12" id="KW-1185">Reference proteome</keyword>
<comment type="function">
    <text evidence="9">Part of the twin-arginine translocation (Tat) system that transports large folded proteins containing a characteristic twin-arginine motif in their signal peptide across membranes. TatA could form the protein-conducting channel of the Tat system.</text>
</comment>
<feature type="compositionally biased region" description="Low complexity" evidence="10">
    <location>
        <begin position="58"/>
        <end position="67"/>
    </location>
</feature>
<evidence type="ECO:0000256" key="9">
    <source>
        <dbReference type="HAMAP-Rule" id="MF_00236"/>
    </source>
</evidence>
<keyword evidence="2 9" id="KW-0813">Transport</keyword>
<name>A0A1J7CEL9_9ACTN</name>
<comment type="similarity">
    <text evidence="9">Belongs to the TatA/E family.</text>
</comment>
<dbReference type="PANTHER" id="PTHR42982:SF8">
    <property type="entry name" value="SEC-INDEPENDENT PROTEIN TRANSLOCASE PROTEIN TATA"/>
    <property type="match status" value="1"/>
</dbReference>
<comment type="subcellular location">
    <subcellularLocation>
        <location evidence="1 9">Cell membrane</location>
        <topology evidence="1 9">Single-pass membrane protein</topology>
    </subcellularLocation>
</comment>
<dbReference type="NCBIfam" id="NF001854">
    <property type="entry name" value="PRK00575.1"/>
    <property type="match status" value="1"/>
</dbReference>
<organism evidence="11 12">
    <name type="scientific">Mangrovactinospora gilvigrisea</name>
    <dbReference type="NCBI Taxonomy" id="1428644"/>
    <lineage>
        <taxon>Bacteria</taxon>
        <taxon>Bacillati</taxon>
        <taxon>Actinomycetota</taxon>
        <taxon>Actinomycetes</taxon>
        <taxon>Kitasatosporales</taxon>
        <taxon>Streptomycetaceae</taxon>
        <taxon>Mangrovactinospora</taxon>
    </lineage>
</organism>
<dbReference type="GO" id="GO:0043953">
    <property type="term" value="P:protein transport by the Tat complex"/>
    <property type="evidence" value="ECO:0007669"/>
    <property type="project" value="UniProtKB-UniRule"/>
</dbReference>
<evidence type="ECO:0000256" key="2">
    <source>
        <dbReference type="ARBA" id="ARBA00022448"/>
    </source>
</evidence>
<dbReference type="STRING" id="1428644.BIV57_07370"/>
<evidence type="ECO:0000256" key="5">
    <source>
        <dbReference type="ARBA" id="ARBA00022927"/>
    </source>
</evidence>
<evidence type="ECO:0000313" key="11">
    <source>
        <dbReference type="EMBL" id="OIV38130.1"/>
    </source>
</evidence>
<comment type="subunit">
    <text evidence="9">The Tat system comprises two distinct complexes: a TatABC complex, containing multiple copies of TatA, TatB and TatC subunits, and a separate TatA complex, containing only TatA subunits. Substrates initially bind to the TatABC complex, which probably triggers association of the separate TatA complex to form the active translocon.</text>
</comment>
<evidence type="ECO:0000313" key="12">
    <source>
        <dbReference type="Proteomes" id="UP000243342"/>
    </source>
</evidence>
<comment type="caution">
    <text evidence="11">The sequence shown here is derived from an EMBL/GenBank/DDBJ whole genome shotgun (WGS) entry which is preliminary data.</text>
</comment>
<dbReference type="PANTHER" id="PTHR42982">
    <property type="entry name" value="SEC-INDEPENDENT PROTEIN TRANSLOCASE PROTEIN TATA"/>
    <property type="match status" value="1"/>
</dbReference>
<sequence>MLRNAFEPWHIILLVAVIALLFGSKRLPDVARGLGKSMRVLKAETKALKSDTTEGFKAGSAEGQAESAEARTAEKVTVTKTEAQPADKAAAQ</sequence>
<reference evidence="11 12" key="1">
    <citation type="submission" date="2016-10" db="EMBL/GenBank/DDBJ databases">
        <title>Genome sequence of Streptomyces gilvigriseus MUSC 26.</title>
        <authorList>
            <person name="Lee L.-H."/>
            <person name="Ser H.-L."/>
        </authorList>
    </citation>
    <scope>NUCLEOTIDE SEQUENCE [LARGE SCALE GENOMIC DNA]</scope>
    <source>
        <strain evidence="11 12">MUSC 26</strain>
    </source>
</reference>
<keyword evidence="6 9" id="KW-1133">Transmembrane helix</keyword>
<evidence type="ECO:0000256" key="10">
    <source>
        <dbReference type="SAM" id="MobiDB-lite"/>
    </source>
</evidence>
<dbReference type="RefSeq" id="WP_071655889.1">
    <property type="nucleotide sequence ID" value="NZ_MLCF01000029.1"/>
</dbReference>
<dbReference type="OrthoDB" id="5245163at2"/>
<evidence type="ECO:0000256" key="4">
    <source>
        <dbReference type="ARBA" id="ARBA00022692"/>
    </source>
</evidence>
<dbReference type="GO" id="GO:0033281">
    <property type="term" value="C:TAT protein transport complex"/>
    <property type="evidence" value="ECO:0007669"/>
    <property type="project" value="UniProtKB-UniRule"/>
</dbReference>
<evidence type="ECO:0000256" key="1">
    <source>
        <dbReference type="ARBA" id="ARBA00004162"/>
    </source>
</evidence>
<dbReference type="InterPro" id="IPR003369">
    <property type="entry name" value="TatA/B/E"/>
</dbReference>
<accession>A0A1J7CEL9</accession>
<gene>
    <name evidence="9" type="primary">tatA</name>
    <name evidence="11" type="ORF">BIV57_07370</name>
</gene>
<proteinExistence type="inferred from homology"/>
<keyword evidence="5 9" id="KW-0653">Protein transport</keyword>
<dbReference type="Pfam" id="PF02416">
    <property type="entry name" value="TatA_B_E"/>
    <property type="match status" value="1"/>
</dbReference>
<dbReference type="EMBL" id="MLCF01000029">
    <property type="protein sequence ID" value="OIV38130.1"/>
    <property type="molecule type" value="Genomic_DNA"/>
</dbReference>
<keyword evidence="8 9" id="KW-0472">Membrane</keyword>
<evidence type="ECO:0000256" key="7">
    <source>
        <dbReference type="ARBA" id="ARBA00023010"/>
    </source>
</evidence>
<keyword evidence="4 9" id="KW-0812">Transmembrane</keyword>
<dbReference type="Gene3D" id="1.20.5.3310">
    <property type="match status" value="1"/>
</dbReference>
<evidence type="ECO:0000256" key="3">
    <source>
        <dbReference type="ARBA" id="ARBA00022475"/>
    </source>
</evidence>
<dbReference type="AlphaFoldDB" id="A0A1J7CEL9"/>
<dbReference type="Proteomes" id="UP000243342">
    <property type="component" value="Unassembled WGS sequence"/>
</dbReference>
<evidence type="ECO:0000256" key="6">
    <source>
        <dbReference type="ARBA" id="ARBA00022989"/>
    </source>
</evidence>